<dbReference type="Proteomes" id="UP000583944">
    <property type="component" value="Unassembled WGS sequence"/>
</dbReference>
<name>A0A7J6YA48_TRYCR</name>
<evidence type="ECO:0000313" key="3">
    <source>
        <dbReference type="Proteomes" id="UP000583944"/>
    </source>
</evidence>
<dbReference type="AlphaFoldDB" id="A0A7J6YA48"/>
<evidence type="ECO:0000256" key="1">
    <source>
        <dbReference type="SAM" id="MobiDB-lite"/>
    </source>
</evidence>
<reference evidence="2 3" key="1">
    <citation type="journal article" date="2019" name="Genome Biol. Evol.">
        <title>Nanopore Sequencing Significantly Improves Genome Assembly of the Protozoan Parasite Trypanosoma cruzi.</title>
        <authorList>
            <person name="Diaz-Viraque F."/>
            <person name="Pita S."/>
            <person name="Greif G."/>
            <person name="de Souza R.C.M."/>
            <person name="Iraola G."/>
            <person name="Robello C."/>
        </authorList>
    </citation>
    <scope>NUCLEOTIDE SEQUENCE [LARGE SCALE GENOMIC DNA]</scope>
    <source>
        <strain evidence="2 3">Berenice</strain>
    </source>
</reference>
<evidence type="ECO:0000313" key="2">
    <source>
        <dbReference type="EMBL" id="KAF5223425.1"/>
    </source>
</evidence>
<feature type="region of interest" description="Disordered" evidence="1">
    <location>
        <begin position="253"/>
        <end position="282"/>
    </location>
</feature>
<organism evidence="2 3">
    <name type="scientific">Trypanosoma cruzi</name>
    <dbReference type="NCBI Taxonomy" id="5693"/>
    <lineage>
        <taxon>Eukaryota</taxon>
        <taxon>Discoba</taxon>
        <taxon>Euglenozoa</taxon>
        <taxon>Kinetoplastea</taxon>
        <taxon>Metakinetoplastina</taxon>
        <taxon>Trypanosomatida</taxon>
        <taxon>Trypanosomatidae</taxon>
        <taxon>Trypanosoma</taxon>
        <taxon>Schizotrypanum</taxon>
    </lineage>
</organism>
<comment type="caution">
    <text evidence="2">The sequence shown here is derived from an EMBL/GenBank/DDBJ whole genome shotgun (WGS) entry which is preliminary data.</text>
</comment>
<feature type="compositionally biased region" description="Low complexity" evidence="1">
    <location>
        <begin position="205"/>
        <end position="225"/>
    </location>
</feature>
<dbReference type="VEuPathDB" id="TriTrypDB:BCY84_02233"/>
<dbReference type="EMBL" id="JABDHM010000019">
    <property type="protein sequence ID" value="KAF5223425.1"/>
    <property type="molecule type" value="Genomic_DNA"/>
</dbReference>
<proteinExistence type="predicted"/>
<gene>
    <name evidence="2" type="ORF">ECC02_003444</name>
</gene>
<sequence>MNSVSLLDAWNGSEEKQEEHLPQHQRSIWGRLIIAEVPYPVIAADGVVISLYFNRLLFRVSSSAFTVTVFLRDIVRIVLFAEKNSIEMEVDREGGGKRAYIVVFRENDAALMLYDVVLPLLPVGVKDSSVGHPLSQSTYNTDYSFSLMSPNMMAESGFYELYPRRGLTSNETCMKKKEREDSTPLGLLSALHSLPFPPGESPFLTTTPAPQRQQAQQQNTGETSQASGKSSFLPAILSVEVEETLLDPNALSQAASDAQVPPASSEGGVGSAEEENDLQDGPHLMKYMIVNEAHTHGEGNGRAADATSASAVSTTPLSWKAREVPEILTPFPHDPQVLSSENRSPSAARLNATPGAFRIGSGVAALSSRSMSSYSYWSCKEGRSFVSMPRPRQSSSAVSSKDF</sequence>
<feature type="region of interest" description="Disordered" evidence="1">
    <location>
        <begin position="198"/>
        <end position="229"/>
    </location>
</feature>
<protein>
    <submittedName>
        <fullName evidence="2">Uncharacterized protein</fullName>
    </submittedName>
</protein>
<dbReference type="VEuPathDB" id="TriTrypDB:ECC02_003444"/>
<accession>A0A7J6YA48</accession>